<gene>
    <name evidence="1" type="ORF">ACFSPV_22840</name>
</gene>
<dbReference type="PANTHER" id="PTHR37844:SF2">
    <property type="entry name" value="SER_THR PROTEIN PHOSPHATASE SUPERFAMILY (AFU_ORTHOLOGUE AFUA_1G14840)"/>
    <property type="match status" value="1"/>
</dbReference>
<accession>A0ABW5EUM5</accession>
<organism evidence="1 2">
    <name type="scientific">Delftia deserti</name>
    <dbReference type="NCBI Taxonomy" id="1651218"/>
    <lineage>
        <taxon>Bacteria</taxon>
        <taxon>Pseudomonadati</taxon>
        <taxon>Pseudomonadota</taxon>
        <taxon>Betaproteobacteria</taxon>
        <taxon>Burkholderiales</taxon>
        <taxon>Comamonadaceae</taxon>
        <taxon>Delftia</taxon>
    </lineage>
</organism>
<evidence type="ECO:0008006" key="3">
    <source>
        <dbReference type="Google" id="ProtNLM"/>
    </source>
</evidence>
<name>A0ABW5EUM5_9BURK</name>
<evidence type="ECO:0000313" key="1">
    <source>
        <dbReference type="EMBL" id="MFD2321536.1"/>
    </source>
</evidence>
<dbReference type="InterPro" id="IPR029052">
    <property type="entry name" value="Metallo-depent_PP-like"/>
</dbReference>
<dbReference type="Proteomes" id="UP001597287">
    <property type="component" value="Unassembled WGS sequence"/>
</dbReference>
<dbReference type="PANTHER" id="PTHR37844">
    <property type="entry name" value="SER/THR PROTEIN PHOSPHATASE SUPERFAMILY (AFU_ORTHOLOGUE AFUA_1G14840)"/>
    <property type="match status" value="1"/>
</dbReference>
<protein>
    <recommendedName>
        <fullName evidence="3">Metallophosphoesterase</fullName>
    </recommendedName>
</protein>
<sequence length="257" mass="27935">MLRLQLVSDLHLELHEQNGLQVPFTALPGVDLVVLAGNVGGCMRGMEFARELKAPVLYVPGTREHGGLEVDQTTMVMKFEAINSRVKVLQNNSVVIGGVRFLGTTLWPDFGTPAHPGRLALAMAPYEGIRHKAHPIPYAALLWHHNCAVAWLAKRLAQPFKGPTVVVSHHAPHPKSTPLQGPIDPIAQPNQTRLTELMQSAAIWLHGGVSAACDYRIGATRVVANPFGSPADRDYPYSVAQGTNRYDPEQVIDVTAS</sequence>
<evidence type="ECO:0000313" key="2">
    <source>
        <dbReference type="Proteomes" id="UP001597287"/>
    </source>
</evidence>
<comment type="caution">
    <text evidence="1">The sequence shown here is derived from an EMBL/GenBank/DDBJ whole genome shotgun (WGS) entry which is preliminary data.</text>
</comment>
<keyword evidence="2" id="KW-1185">Reference proteome</keyword>
<dbReference type="EMBL" id="JBHUIG010000028">
    <property type="protein sequence ID" value="MFD2321536.1"/>
    <property type="molecule type" value="Genomic_DNA"/>
</dbReference>
<reference evidence="2" key="1">
    <citation type="journal article" date="2019" name="Int. J. Syst. Evol. Microbiol.">
        <title>The Global Catalogue of Microorganisms (GCM) 10K type strain sequencing project: providing services to taxonomists for standard genome sequencing and annotation.</title>
        <authorList>
            <consortium name="The Broad Institute Genomics Platform"/>
            <consortium name="The Broad Institute Genome Sequencing Center for Infectious Disease"/>
            <person name="Wu L."/>
            <person name="Ma J."/>
        </authorList>
    </citation>
    <scope>NUCLEOTIDE SEQUENCE [LARGE SCALE GENOMIC DNA]</scope>
    <source>
        <strain evidence="2">CCUG 62793</strain>
    </source>
</reference>
<dbReference type="RefSeq" id="WP_343739471.1">
    <property type="nucleotide sequence ID" value="NZ_JBHSIH010000001.1"/>
</dbReference>
<proteinExistence type="predicted"/>
<dbReference type="SUPFAM" id="SSF56300">
    <property type="entry name" value="Metallo-dependent phosphatases"/>
    <property type="match status" value="1"/>
</dbReference>